<dbReference type="InterPro" id="IPR005835">
    <property type="entry name" value="NTP_transferase_dom"/>
</dbReference>
<dbReference type="EMBL" id="NOZP01000037">
    <property type="protein sequence ID" value="OYD16752.1"/>
    <property type="molecule type" value="Genomic_DNA"/>
</dbReference>
<name>A0A235BWY7_UNCW3</name>
<feature type="domain" description="Nucleotidyl transferase" evidence="9">
    <location>
        <begin position="2"/>
        <end position="234"/>
    </location>
</feature>
<dbReference type="SUPFAM" id="SSF53448">
    <property type="entry name" value="Nucleotide-diphospho-sugar transferases"/>
    <property type="match status" value="1"/>
</dbReference>
<dbReference type="EC" id="2.7.7.24" evidence="3"/>
<accession>A0A235BWY7</accession>
<dbReference type="Proteomes" id="UP000215559">
    <property type="component" value="Unassembled WGS sequence"/>
</dbReference>
<dbReference type="GO" id="GO:0008879">
    <property type="term" value="F:glucose-1-phosphate thymidylyltransferase activity"/>
    <property type="evidence" value="ECO:0007669"/>
    <property type="project" value="UniProtKB-EC"/>
</dbReference>
<keyword evidence="4" id="KW-0808">Transferase</keyword>
<evidence type="ECO:0000256" key="7">
    <source>
        <dbReference type="ARBA" id="ARBA00022842"/>
    </source>
</evidence>
<dbReference type="GO" id="GO:0046872">
    <property type="term" value="F:metal ion binding"/>
    <property type="evidence" value="ECO:0007669"/>
    <property type="project" value="UniProtKB-KW"/>
</dbReference>
<comment type="caution">
    <text evidence="10">The sequence shown here is derived from an EMBL/GenBank/DDBJ whole genome shotgun (WGS) entry which is preliminary data.</text>
</comment>
<protein>
    <recommendedName>
        <fullName evidence="3">glucose-1-phosphate thymidylyltransferase</fullName>
        <ecNumber evidence="3">2.7.7.24</ecNumber>
    </recommendedName>
</protein>
<evidence type="ECO:0000256" key="1">
    <source>
        <dbReference type="ARBA" id="ARBA00001946"/>
    </source>
</evidence>
<keyword evidence="7" id="KW-0460">Magnesium</keyword>
<dbReference type="AlphaFoldDB" id="A0A235BWY7"/>
<evidence type="ECO:0000259" key="9">
    <source>
        <dbReference type="Pfam" id="PF00483"/>
    </source>
</evidence>
<keyword evidence="10" id="KW-0167">Capsid protein</keyword>
<comment type="catalytic activity">
    <reaction evidence="8">
        <text>dTTP + alpha-D-glucose 1-phosphate + H(+) = dTDP-alpha-D-glucose + diphosphate</text>
        <dbReference type="Rhea" id="RHEA:15225"/>
        <dbReference type="ChEBI" id="CHEBI:15378"/>
        <dbReference type="ChEBI" id="CHEBI:33019"/>
        <dbReference type="ChEBI" id="CHEBI:37568"/>
        <dbReference type="ChEBI" id="CHEBI:57477"/>
        <dbReference type="ChEBI" id="CHEBI:58601"/>
        <dbReference type="EC" id="2.7.7.24"/>
    </reaction>
</comment>
<evidence type="ECO:0000256" key="5">
    <source>
        <dbReference type="ARBA" id="ARBA00022695"/>
    </source>
</evidence>
<dbReference type="PANTHER" id="PTHR43532">
    <property type="entry name" value="GLUCOSE-1-PHOSPHATE THYMIDYLYLTRANSFERASE"/>
    <property type="match status" value="1"/>
</dbReference>
<comment type="similarity">
    <text evidence="2">Belongs to the glucose-1-phosphate thymidylyltransferase family.</text>
</comment>
<evidence type="ECO:0000313" key="11">
    <source>
        <dbReference type="Proteomes" id="UP000215559"/>
    </source>
</evidence>
<keyword evidence="10" id="KW-0946">Virion</keyword>
<gene>
    <name evidence="10" type="ORF">CH330_01895</name>
</gene>
<reference evidence="10 11" key="1">
    <citation type="submission" date="2017-07" db="EMBL/GenBank/DDBJ databases">
        <title>Recovery of genomes from metagenomes via a dereplication, aggregation, and scoring strategy.</title>
        <authorList>
            <person name="Sieber C.M."/>
            <person name="Probst A.J."/>
            <person name="Sharrar A."/>
            <person name="Thomas B.C."/>
            <person name="Hess M."/>
            <person name="Tringe S.G."/>
            <person name="Banfield J.F."/>
        </authorList>
    </citation>
    <scope>NUCLEOTIDE SEQUENCE [LARGE SCALE GENOMIC DNA]</scope>
    <source>
        <strain evidence="10">JGI_Cruoil_03_51_56</strain>
    </source>
</reference>
<evidence type="ECO:0000313" key="10">
    <source>
        <dbReference type="EMBL" id="OYD16752.1"/>
    </source>
</evidence>
<evidence type="ECO:0000256" key="6">
    <source>
        <dbReference type="ARBA" id="ARBA00022723"/>
    </source>
</evidence>
<dbReference type="InterPro" id="IPR029044">
    <property type="entry name" value="Nucleotide-diphossugar_trans"/>
</dbReference>
<comment type="cofactor">
    <cofactor evidence="1">
        <name>Mg(2+)</name>
        <dbReference type="ChEBI" id="CHEBI:18420"/>
    </cofactor>
</comment>
<dbReference type="Pfam" id="PF00483">
    <property type="entry name" value="NTP_transferase"/>
    <property type="match status" value="1"/>
</dbReference>
<proteinExistence type="inferred from homology"/>
<dbReference type="InterPro" id="IPR005907">
    <property type="entry name" value="G1P_thy_trans_s"/>
</dbReference>
<evidence type="ECO:0000256" key="8">
    <source>
        <dbReference type="ARBA" id="ARBA00049336"/>
    </source>
</evidence>
<evidence type="ECO:0000256" key="2">
    <source>
        <dbReference type="ARBA" id="ARBA00010480"/>
    </source>
</evidence>
<keyword evidence="5" id="KW-0548">Nucleotidyltransferase</keyword>
<keyword evidence="6" id="KW-0479">Metal-binding</keyword>
<dbReference type="PANTHER" id="PTHR43532:SF1">
    <property type="entry name" value="GLUCOSE-1-PHOSPHATE THYMIDYLYLTRANSFERASE 1"/>
    <property type="match status" value="1"/>
</dbReference>
<sequence>MKGIVLAGGLGTRLLPLTKITNKHLLPVYDRPMVYYPIEKLVKAGIKEVMLVTGGNSAGDFLRLLGNGKEFGLRRIHYSYQEGSGGIAAALALAEDFIEDDLMAAILGDNLFEEDLSRYVQKFEEQGKGARILLKEVEHPERFGVATIEDGRVKEIIEKPEHPASHFAVTGCYMYDGRVFDIIQTLKPSGRGELEITDVNNAYIHAGQMSYDILSGWWQDAGSSFEAYARAQNLVRELKLRSKE</sequence>
<evidence type="ECO:0000256" key="3">
    <source>
        <dbReference type="ARBA" id="ARBA00012461"/>
    </source>
</evidence>
<dbReference type="Gene3D" id="3.90.550.10">
    <property type="entry name" value="Spore Coat Polysaccharide Biosynthesis Protein SpsA, Chain A"/>
    <property type="match status" value="1"/>
</dbReference>
<organism evidence="10 11">
    <name type="scientific">candidate division WOR-3 bacterium JGI_Cruoil_03_51_56</name>
    <dbReference type="NCBI Taxonomy" id="1973747"/>
    <lineage>
        <taxon>Bacteria</taxon>
        <taxon>Bacteria division WOR-3</taxon>
    </lineage>
</organism>
<evidence type="ECO:0000256" key="4">
    <source>
        <dbReference type="ARBA" id="ARBA00022679"/>
    </source>
</evidence>